<evidence type="ECO:0000313" key="7">
    <source>
        <dbReference type="Ensembl" id="ENSHCOP00000004629.1"/>
    </source>
</evidence>
<feature type="transmembrane region" description="Helical" evidence="5">
    <location>
        <begin position="73"/>
        <end position="93"/>
    </location>
</feature>
<protein>
    <submittedName>
        <fullName evidence="7">Tetraspanin-8-like</fullName>
    </submittedName>
</protein>
<evidence type="ECO:0000256" key="6">
    <source>
        <dbReference type="SAM" id="SignalP"/>
    </source>
</evidence>
<dbReference type="PANTHER" id="PTHR19282">
    <property type="entry name" value="TETRASPANIN"/>
    <property type="match status" value="1"/>
</dbReference>
<keyword evidence="8" id="KW-1185">Reference proteome</keyword>
<evidence type="ECO:0000256" key="3">
    <source>
        <dbReference type="ARBA" id="ARBA00022989"/>
    </source>
</evidence>
<comment type="subcellular location">
    <subcellularLocation>
        <location evidence="1">Membrane</location>
        <topology evidence="1">Multi-pass membrane protein</topology>
    </subcellularLocation>
</comment>
<name>A0A3Q3D752_HIPCM</name>
<feature type="transmembrane region" description="Helical" evidence="5">
    <location>
        <begin position="141"/>
        <end position="163"/>
    </location>
</feature>
<sequence>MANCVRVCVWLFFVFFSVARGKVCGRCLPTAARTQLLASWQAAARQSSALARTLASSDCRVKMGKINGCLKCLFVFFNVVFAIIGCLLIFGAVKASVYSAQLSAVGAPGLGWVWVFAIGVLGISCLGIYAGISEKELALKIFAGFMAVGMIIMLIFGIVVVVMRNKVRQSFRSTSADMAKPFMAEEGFRMVLQQLQESGHCCGLVSASDWGDDIPATCECRPGLDGYGGYGTFGHSGCKARPQGTTGPEQIYQQSCGELIITYADYFFNIAIGFLFGFAITALLGLLVALLMIHQVRRHDQAGASSVAMKSY</sequence>
<accession>A0A3Q3D752</accession>
<dbReference type="Proteomes" id="UP000264820">
    <property type="component" value="Unplaced"/>
</dbReference>
<dbReference type="Pfam" id="PF00335">
    <property type="entry name" value="Tetraspanin"/>
    <property type="match status" value="1"/>
</dbReference>
<dbReference type="GeneTree" id="ENSGT00940000168658"/>
<evidence type="ECO:0000256" key="1">
    <source>
        <dbReference type="ARBA" id="ARBA00004141"/>
    </source>
</evidence>
<dbReference type="InterPro" id="IPR008952">
    <property type="entry name" value="Tetraspanin_EC2_sf"/>
</dbReference>
<keyword evidence="2 5" id="KW-0812">Transmembrane</keyword>
<dbReference type="GO" id="GO:1900746">
    <property type="term" value="P:regulation of vascular endothelial growth factor signaling pathway"/>
    <property type="evidence" value="ECO:0007669"/>
    <property type="project" value="TreeGrafter"/>
</dbReference>
<feature type="chain" id="PRO_5018779023" evidence="6">
    <location>
        <begin position="22"/>
        <end position="312"/>
    </location>
</feature>
<dbReference type="PANTHER" id="PTHR19282:SF456">
    <property type="entry name" value="CD63 MOLECULE"/>
    <property type="match status" value="1"/>
</dbReference>
<reference evidence="7" key="2">
    <citation type="submission" date="2025-09" db="UniProtKB">
        <authorList>
            <consortium name="Ensembl"/>
        </authorList>
    </citation>
    <scope>IDENTIFICATION</scope>
</reference>
<dbReference type="Gene3D" id="1.10.1450.10">
    <property type="entry name" value="Tetraspanin"/>
    <property type="match status" value="1"/>
</dbReference>
<dbReference type="InterPro" id="IPR018499">
    <property type="entry name" value="Tetraspanin/Peripherin"/>
</dbReference>
<dbReference type="SUPFAM" id="SSF48652">
    <property type="entry name" value="Tetraspanin"/>
    <property type="match status" value="1"/>
</dbReference>
<evidence type="ECO:0000256" key="4">
    <source>
        <dbReference type="ARBA" id="ARBA00023136"/>
    </source>
</evidence>
<feature type="transmembrane region" description="Helical" evidence="5">
    <location>
        <begin position="105"/>
        <end position="129"/>
    </location>
</feature>
<keyword evidence="4 5" id="KW-0472">Membrane</keyword>
<proteinExistence type="predicted"/>
<evidence type="ECO:0000256" key="5">
    <source>
        <dbReference type="SAM" id="Phobius"/>
    </source>
</evidence>
<keyword evidence="6" id="KW-0732">Signal</keyword>
<organism evidence="7 8">
    <name type="scientific">Hippocampus comes</name>
    <name type="common">Tiger tail seahorse</name>
    <dbReference type="NCBI Taxonomy" id="109280"/>
    <lineage>
        <taxon>Eukaryota</taxon>
        <taxon>Metazoa</taxon>
        <taxon>Chordata</taxon>
        <taxon>Craniata</taxon>
        <taxon>Vertebrata</taxon>
        <taxon>Euteleostomi</taxon>
        <taxon>Actinopterygii</taxon>
        <taxon>Neopterygii</taxon>
        <taxon>Teleostei</taxon>
        <taxon>Neoteleostei</taxon>
        <taxon>Acanthomorphata</taxon>
        <taxon>Syngnathiaria</taxon>
        <taxon>Syngnathiformes</taxon>
        <taxon>Syngnathoidei</taxon>
        <taxon>Syngnathidae</taxon>
        <taxon>Hippocampus</taxon>
    </lineage>
</organism>
<dbReference type="PRINTS" id="PR00259">
    <property type="entry name" value="TMFOUR"/>
</dbReference>
<evidence type="ECO:0000256" key="2">
    <source>
        <dbReference type="ARBA" id="ARBA00022692"/>
    </source>
</evidence>
<evidence type="ECO:0000313" key="8">
    <source>
        <dbReference type="Proteomes" id="UP000264820"/>
    </source>
</evidence>
<dbReference type="Ensembl" id="ENSHCOT00000006714.1">
    <property type="protein sequence ID" value="ENSHCOP00000004629.1"/>
    <property type="gene ID" value="ENSHCOG00000006117.1"/>
</dbReference>
<dbReference type="AlphaFoldDB" id="A0A3Q3D752"/>
<keyword evidence="3 5" id="KW-1133">Transmembrane helix</keyword>
<feature type="transmembrane region" description="Helical" evidence="5">
    <location>
        <begin position="266"/>
        <end position="293"/>
    </location>
</feature>
<reference evidence="7" key="1">
    <citation type="submission" date="2025-08" db="UniProtKB">
        <authorList>
            <consortium name="Ensembl"/>
        </authorList>
    </citation>
    <scope>IDENTIFICATION</scope>
</reference>
<dbReference type="OMA" id="GWIWVIT"/>
<dbReference type="GO" id="GO:0005886">
    <property type="term" value="C:plasma membrane"/>
    <property type="evidence" value="ECO:0007669"/>
    <property type="project" value="TreeGrafter"/>
</dbReference>
<feature type="signal peptide" evidence="6">
    <location>
        <begin position="1"/>
        <end position="21"/>
    </location>
</feature>